<organism evidence="1 2">
    <name type="scientific">Halteria grandinella</name>
    <dbReference type="NCBI Taxonomy" id="5974"/>
    <lineage>
        <taxon>Eukaryota</taxon>
        <taxon>Sar</taxon>
        <taxon>Alveolata</taxon>
        <taxon>Ciliophora</taxon>
        <taxon>Intramacronucleata</taxon>
        <taxon>Spirotrichea</taxon>
        <taxon>Stichotrichia</taxon>
        <taxon>Sporadotrichida</taxon>
        <taxon>Halteriidae</taxon>
        <taxon>Halteria</taxon>
    </lineage>
</organism>
<gene>
    <name evidence="1" type="ORF">FGO68_gene14108</name>
</gene>
<dbReference type="Proteomes" id="UP000785679">
    <property type="component" value="Unassembled WGS sequence"/>
</dbReference>
<keyword evidence="2" id="KW-1185">Reference proteome</keyword>
<protein>
    <submittedName>
        <fullName evidence="1">Uncharacterized protein</fullName>
    </submittedName>
</protein>
<name>A0A8J8NG99_HALGN</name>
<dbReference type="EMBL" id="RRYP01018068">
    <property type="protein sequence ID" value="TNV73795.1"/>
    <property type="molecule type" value="Genomic_DNA"/>
</dbReference>
<sequence>MQSQELETKTQQYVRKHPFLKALIMSELEDDVEIYKWIASDLEFKQETTDNFLNGLRGGMNELYSDFKGQFNKLGECAHFQVSVMYDQYFVRKQQIGKNILLIVICETEGLDIGALDNVCNDYKSNFQRVDRFIEDFNKQGQ</sequence>
<dbReference type="OrthoDB" id="305496at2759"/>
<accession>A0A8J8NG99</accession>
<dbReference type="AlphaFoldDB" id="A0A8J8NG99"/>
<reference evidence="1" key="1">
    <citation type="submission" date="2019-06" db="EMBL/GenBank/DDBJ databases">
        <authorList>
            <person name="Zheng W."/>
        </authorList>
    </citation>
    <scope>NUCLEOTIDE SEQUENCE</scope>
    <source>
        <strain evidence="1">QDHG01</strain>
    </source>
</reference>
<evidence type="ECO:0000313" key="1">
    <source>
        <dbReference type="EMBL" id="TNV73795.1"/>
    </source>
</evidence>
<proteinExistence type="predicted"/>
<evidence type="ECO:0000313" key="2">
    <source>
        <dbReference type="Proteomes" id="UP000785679"/>
    </source>
</evidence>
<comment type="caution">
    <text evidence="1">The sequence shown here is derived from an EMBL/GenBank/DDBJ whole genome shotgun (WGS) entry which is preliminary data.</text>
</comment>